<proteinExistence type="predicted"/>
<keyword evidence="3" id="KW-1185">Reference proteome</keyword>
<feature type="compositionally biased region" description="Basic residues" evidence="1">
    <location>
        <begin position="110"/>
        <end position="122"/>
    </location>
</feature>
<evidence type="ECO:0000313" key="2">
    <source>
        <dbReference type="EMBL" id="VFQ63745.1"/>
    </source>
</evidence>
<dbReference type="AlphaFoldDB" id="A0A484KH03"/>
<dbReference type="Proteomes" id="UP000595140">
    <property type="component" value="Unassembled WGS sequence"/>
</dbReference>
<dbReference type="EMBL" id="OOIL02000326">
    <property type="protein sequence ID" value="VFQ63745.1"/>
    <property type="molecule type" value="Genomic_DNA"/>
</dbReference>
<accession>A0A484KH03</accession>
<evidence type="ECO:0000313" key="3">
    <source>
        <dbReference type="Proteomes" id="UP000595140"/>
    </source>
</evidence>
<reference evidence="2 3" key="1">
    <citation type="submission" date="2018-04" db="EMBL/GenBank/DDBJ databases">
        <authorList>
            <person name="Vogel A."/>
        </authorList>
    </citation>
    <scope>NUCLEOTIDE SEQUENCE [LARGE SCALE GENOMIC DNA]</scope>
</reference>
<gene>
    <name evidence="2" type="ORF">CCAM_LOCUS5521</name>
</gene>
<organism evidence="2 3">
    <name type="scientific">Cuscuta campestris</name>
    <dbReference type="NCBI Taxonomy" id="132261"/>
    <lineage>
        <taxon>Eukaryota</taxon>
        <taxon>Viridiplantae</taxon>
        <taxon>Streptophyta</taxon>
        <taxon>Embryophyta</taxon>
        <taxon>Tracheophyta</taxon>
        <taxon>Spermatophyta</taxon>
        <taxon>Magnoliopsida</taxon>
        <taxon>eudicotyledons</taxon>
        <taxon>Gunneridae</taxon>
        <taxon>Pentapetalae</taxon>
        <taxon>asterids</taxon>
        <taxon>lamiids</taxon>
        <taxon>Solanales</taxon>
        <taxon>Convolvulaceae</taxon>
        <taxon>Cuscuteae</taxon>
        <taxon>Cuscuta</taxon>
        <taxon>Cuscuta subgen. Grammica</taxon>
        <taxon>Cuscuta sect. Cleistogrammica</taxon>
    </lineage>
</organism>
<evidence type="ECO:0000256" key="1">
    <source>
        <dbReference type="SAM" id="MobiDB-lite"/>
    </source>
</evidence>
<sequence length="155" mass="17415">MIKWGDQGGSLDYSHPPMAMCFLSRGSRLRDLSSKVQAAMSDGKNDGTGVSLFGRYPTTFPGEKVVWVAIPLTDNGSYRWFLDEAASLSKPLHVYAIPSEKRIIIDDGKKKKKKKKKRKKKEHASMDNASLGKKKKRRGLAIAMKPKKLEKAFFK</sequence>
<name>A0A484KH03_9ASTE</name>
<feature type="region of interest" description="Disordered" evidence="1">
    <location>
        <begin position="106"/>
        <end position="155"/>
    </location>
</feature>
<protein>
    <submittedName>
        <fullName evidence="2">Uncharacterized protein</fullName>
    </submittedName>
</protein>